<protein>
    <submittedName>
        <fullName evidence="1">Uncharacterized protein</fullName>
    </submittedName>
</protein>
<dbReference type="AlphaFoldDB" id="A0A7W6VBV9"/>
<proteinExistence type="predicted"/>
<gene>
    <name evidence="1" type="ORF">GGE46_003937</name>
    <name evidence="2" type="ORF">GGE57_003810</name>
</gene>
<sequence>MFLVEVCRLRFDRGEHGRRYIPSALQPGSRFGVGLQTRSLTFKPASLKGRALAYTQGMVFTT</sequence>
<dbReference type="Proteomes" id="UP000557344">
    <property type="component" value="Unassembled WGS sequence"/>
</dbReference>
<name>A0A7W6VBV9_RHIET</name>
<accession>A0A7W6VBV9</accession>
<evidence type="ECO:0000313" key="1">
    <source>
        <dbReference type="EMBL" id="MBB4481341.1"/>
    </source>
</evidence>
<dbReference type="EMBL" id="JACIHU010000008">
    <property type="protein sequence ID" value="MBB4481341.1"/>
    <property type="molecule type" value="Genomic_DNA"/>
</dbReference>
<comment type="caution">
    <text evidence="1">The sequence shown here is derived from an EMBL/GenBank/DDBJ whole genome shotgun (WGS) entry which is preliminary data.</text>
</comment>
<evidence type="ECO:0000313" key="4">
    <source>
        <dbReference type="Proteomes" id="UP000557344"/>
    </source>
</evidence>
<evidence type="ECO:0000313" key="2">
    <source>
        <dbReference type="EMBL" id="MBB4537046.1"/>
    </source>
</evidence>
<evidence type="ECO:0000313" key="3">
    <source>
        <dbReference type="Proteomes" id="UP000523431"/>
    </source>
</evidence>
<dbReference type="EMBL" id="JACIID010000008">
    <property type="protein sequence ID" value="MBB4537046.1"/>
    <property type="molecule type" value="Genomic_DNA"/>
</dbReference>
<dbReference type="Proteomes" id="UP000523431">
    <property type="component" value="Unassembled WGS sequence"/>
</dbReference>
<reference evidence="3 4" key="1">
    <citation type="submission" date="2020-08" db="EMBL/GenBank/DDBJ databases">
        <title>Genomic Encyclopedia of Type Strains, Phase IV (KMG-V): Genome sequencing to study the core and pangenomes of soil and plant-associated prokaryotes.</title>
        <authorList>
            <person name="Whitman W."/>
        </authorList>
    </citation>
    <scope>NUCLEOTIDE SEQUENCE [LARGE SCALE GENOMIC DNA]</scope>
    <source>
        <strain evidence="1 4">SEMIA 471</strain>
        <strain evidence="2 3">SEMIA 489</strain>
    </source>
</reference>
<organism evidence="1 4">
    <name type="scientific">Rhizobium etli</name>
    <dbReference type="NCBI Taxonomy" id="29449"/>
    <lineage>
        <taxon>Bacteria</taxon>
        <taxon>Pseudomonadati</taxon>
        <taxon>Pseudomonadota</taxon>
        <taxon>Alphaproteobacteria</taxon>
        <taxon>Hyphomicrobiales</taxon>
        <taxon>Rhizobiaceae</taxon>
        <taxon>Rhizobium/Agrobacterium group</taxon>
        <taxon>Rhizobium</taxon>
    </lineage>
</organism>